<evidence type="ECO:0000256" key="7">
    <source>
        <dbReference type="ARBA" id="ARBA00022840"/>
    </source>
</evidence>
<dbReference type="SUPFAM" id="SSF55785">
    <property type="entry name" value="PYP-like sensor domain (PAS domain)"/>
    <property type="match status" value="1"/>
</dbReference>
<keyword evidence="6" id="KW-0418">Kinase</keyword>
<feature type="domain" description="Response regulatory" evidence="13">
    <location>
        <begin position="514"/>
        <end position="628"/>
    </location>
</feature>
<accession>A0A266Q9B9</accession>
<comment type="catalytic activity">
    <reaction evidence="1">
        <text>ATP + protein L-histidine = ADP + protein N-phospho-L-histidine.</text>
        <dbReference type="EC" id="2.7.13.3"/>
    </reaction>
</comment>
<dbReference type="SMART" id="SM00387">
    <property type="entry name" value="HATPase_c"/>
    <property type="match status" value="1"/>
</dbReference>
<dbReference type="InterPro" id="IPR004358">
    <property type="entry name" value="Sig_transdc_His_kin-like_C"/>
</dbReference>
<feature type="domain" description="PAC" evidence="14">
    <location>
        <begin position="198"/>
        <end position="254"/>
    </location>
</feature>
<dbReference type="InterPro" id="IPR035965">
    <property type="entry name" value="PAS-like_dom_sf"/>
</dbReference>
<evidence type="ECO:0000259" key="13">
    <source>
        <dbReference type="PROSITE" id="PS50110"/>
    </source>
</evidence>
<feature type="domain" description="Response regulatory" evidence="13">
    <location>
        <begin position="650"/>
        <end position="768"/>
    </location>
</feature>
<dbReference type="InterPro" id="IPR011006">
    <property type="entry name" value="CheY-like_superfamily"/>
</dbReference>
<dbReference type="Pfam" id="PF00512">
    <property type="entry name" value="HisKA"/>
    <property type="match status" value="1"/>
</dbReference>
<name>A0A266Q9B9_9GAMM</name>
<dbReference type="FunFam" id="3.30.565.10:FF:000010">
    <property type="entry name" value="Sensor histidine kinase RcsC"/>
    <property type="match status" value="1"/>
</dbReference>
<feature type="modified residue" description="4-aspartylphosphate" evidence="11">
    <location>
        <position position="564"/>
    </location>
</feature>
<dbReference type="SUPFAM" id="SSF55874">
    <property type="entry name" value="ATPase domain of HSP90 chaperone/DNA topoisomerase II/histidine kinase"/>
    <property type="match status" value="1"/>
</dbReference>
<evidence type="ECO:0000256" key="3">
    <source>
        <dbReference type="ARBA" id="ARBA00022553"/>
    </source>
</evidence>
<keyword evidence="5" id="KW-0547">Nucleotide-binding</keyword>
<evidence type="ECO:0000313" key="15">
    <source>
        <dbReference type="EMBL" id="OZY86442.1"/>
    </source>
</evidence>
<evidence type="ECO:0000259" key="14">
    <source>
        <dbReference type="PROSITE" id="PS50113"/>
    </source>
</evidence>
<evidence type="ECO:0000256" key="8">
    <source>
        <dbReference type="ARBA" id="ARBA00023012"/>
    </source>
</evidence>
<dbReference type="EC" id="2.7.13.3" evidence="2"/>
<dbReference type="GO" id="GO:0000155">
    <property type="term" value="F:phosphorelay sensor kinase activity"/>
    <property type="evidence" value="ECO:0007669"/>
    <property type="project" value="InterPro"/>
</dbReference>
<evidence type="ECO:0000256" key="2">
    <source>
        <dbReference type="ARBA" id="ARBA00012438"/>
    </source>
</evidence>
<dbReference type="CDD" id="cd00082">
    <property type="entry name" value="HisKA"/>
    <property type="match status" value="1"/>
</dbReference>
<dbReference type="InterPro" id="IPR000700">
    <property type="entry name" value="PAS-assoc_C"/>
</dbReference>
<dbReference type="CDD" id="cd00156">
    <property type="entry name" value="REC"/>
    <property type="match status" value="1"/>
</dbReference>
<dbReference type="SMART" id="SM00448">
    <property type="entry name" value="REC"/>
    <property type="match status" value="2"/>
</dbReference>
<dbReference type="InterPro" id="IPR013656">
    <property type="entry name" value="PAS_4"/>
</dbReference>
<dbReference type="Gene3D" id="1.10.287.130">
    <property type="match status" value="1"/>
</dbReference>
<keyword evidence="3 11" id="KW-0597">Phosphoprotein</keyword>
<evidence type="ECO:0000256" key="11">
    <source>
        <dbReference type="PROSITE-ProRule" id="PRU00169"/>
    </source>
</evidence>
<dbReference type="InterPro" id="IPR036097">
    <property type="entry name" value="HisK_dim/P_sf"/>
</dbReference>
<dbReference type="InterPro" id="IPR003661">
    <property type="entry name" value="HisK_dim/P_dom"/>
</dbReference>
<keyword evidence="7" id="KW-0067">ATP-binding</keyword>
<dbReference type="Pfam" id="PF00072">
    <property type="entry name" value="Response_reg"/>
    <property type="match status" value="2"/>
</dbReference>
<dbReference type="FunFam" id="1.10.287.130:FF:000002">
    <property type="entry name" value="Two-component osmosensing histidine kinase"/>
    <property type="match status" value="1"/>
</dbReference>
<dbReference type="SUPFAM" id="SSF47384">
    <property type="entry name" value="Homodimeric domain of signal transducing histidine kinase"/>
    <property type="match status" value="1"/>
</dbReference>
<dbReference type="InterPro" id="IPR005467">
    <property type="entry name" value="His_kinase_dom"/>
</dbReference>
<feature type="modified residue" description="4-aspartylphosphate" evidence="11">
    <location>
        <position position="700"/>
    </location>
</feature>
<dbReference type="PANTHER" id="PTHR45339:SF1">
    <property type="entry name" value="HYBRID SIGNAL TRANSDUCTION HISTIDINE KINASE J"/>
    <property type="match status" value="1"/>
</dbReference>
<dbReference type="RefSeq" id="WP_094984107.1">
    <property type="nucleotide sequence ID" value="NZ_NHNI01000001.1"/>
</dbReference>
<evidence type="ECO:0000256" key="4">
    <source>
        <dbReference type="ARBA" id="ARBA00022679"/>
    </source>
</evidence>
<dbReference type="PROSITE" id="PS50109">
    <property type="entry name" value="HIS_KIN"/>
    <property type="match status" value="1"/>
</dbReference>
<dbReference type="SUPFAM" id="SSF52172">
    <property type="entry name" value="CheY-like"/>
    <property type="match status" value="2"/>
</dbReference>
<comment type="caution">
    <text evidence="15">The sequence shown here is derived from an EMBL/GenBank/DDBJ whole genome shotgun (WGS) entry which is preliminary data.</text>
</comment>
<keyword evidence="16" id="KW-1185">Reference proteome</keyword>
<dbReference type="InterPro" id="IPR003594">
    <property type="entry name" value="HATPase_dom"/>
</dbReference>
<dbReference type="PANTHER" id="PTHR45339">
    <property type="entry name" value="HYBRID SIGNAL TRANSDUCTION HISTIDINE KINASE J"/>
    <property type="match status" value="1"/>
</dbReference>
<dbReference type="AlphaFoldDB" id="A0A266Q9B9"/>
<dbReference type="InterPro" id="IPR001789">
    <property type="entry name" value="Sig_transdc_resp-reg_receiver"/>
</dbReference>
<reference evidence="16" key="1">
    <citation type="submission" date="2017-05" db="EMBL/GenBank/DDBJ databases">
        <authorList>
            <person name="Barney B.M."/>
        </authorList>
    </citation>
    <scope>NUCLEOTIDE SEQUENCE [LARGE SCALE GENOMIC DNA]</scope>
    <source>
        <strain evidence="16">PSBB022</strain>
    </source>
</reference>
<evidence type="ECO:0000256" key="5">
    <source>
        <dbReference type="ARBA" id="ARBA00022741"/>
    </source>
</evidence>
<comment type="subunit">
    <text evidence="9">At low DSF concentrations, interacts with RpfF.</text>
</comment>
<gene>
    <name evidence="15" type="ORF">CBP51_05285</name>
</gene>
<sequence length="774" mass="87276">MAFAESPACLAFTFTASTAASCTIERCDPTCADIFGIQGRAPMANADFPFHRVDAPYHTELYILLNQLGYGERRFVELNFSITHRDQLYWFLLQAMPANGNTTDKFRASIFAVSEQFARKQQVINTANFFMHLLDQLPDRFYYKDRQSRYLGGNRAWREQHQISDLHSWIGKTDFDSPRFTRDQAEQLFREEQTMMDSGIAIRARETITGQDGQLYYADTIKTPVYDDHNHMVGLVGLTRDITQQVKTEQALAQAKQQAEHAAQAKSAFLAMMSHEIRTPMNGVIGCASLLADTPLNEEQQQLVKTIQSCGEGLLVIINDILDYSKIEAGQIQLDIHPFELRELIEDALELCNKSITHKNLELNYYIEPDVPLYLEGDSSRLRQVLLNLLSNAVKFTERGEVTLHIRLEEKNTDENRCILLFSVKDTGIGISAEQQANLFQVFTQADNSITRKYGGTGLGLAISKKIIEQMGGNIWIKSQPEQGSTFFFNAQMLYDDKHPDEYAADSQQLQGLHALIVDDNATNRKILAATLMQWGMRAVAYASPENALENIKLGNQFDVAILDQCMPGMQGSELAQAIYRVQSNNPLPVIILSSAWEKRGEYQEQDCIYLQKPTRNKDLLRSLLRTLHLSNEKTQIGDSPKPVVLRKTRILVVEDNSVNQMVIVKMLSKLGYINITAVADGTEAINICRKMPIDIILMDIQMRIMDGYTATEKIRAQQNAGAQPWIIALTAGVQQADTERAFAAGMNAFATKPIQLQDLDQVLKQAEIHNTPR</sequence>
<feature type="domain" description="Histidine kinase" evidence="12">
    <location>
        <begin position="272"/>
        <end position="495"/>
    </location>
</feature>
<dbReference type="Pfam" id="PF02518">
    <property type="entry name" value="HATPase_c"/>
    <property type="match status" value="1"/>
</dbReference>
<dbReference type="Gene3D" id="3.30.450.20">
    <property type="entry name" value="PAS domain"/>
    <property type="match status" value="1"/>
</dbReference>
<organism evidence="15 16">
    <name type="scientific">Cellvibrio mixtus</name>
    <dbReference type="NCBI Taxonomy" id="39650"/>
    <lineage>
        <taxon>Bacteria</taxon>
        <taxon>Pseudomonadati</taxon>
        <taxon>Pseudomonadota</taxon>
        <taxon>Gammaproteobacteria</taxon>
        <taxon>Cellvibrionales</taxon>
        <taxon>Cellvibrionaceae</taxon>
        <taxon>Cellvibrio</taxon>
    </lineage>
</organism>
<proteinExistence type="predicted"/>
<evidence type="ECO:0000256" key="10">
    <source>
        <dbReference type="ARBA" id="ARBA00068150"/>
    </source>
</evidence>
<protein>
    <recommendedName>
        <fullName evidence="10">Sensory/regulatory protein RpfC</fullName>
        <ecNumber evidence="2">2.7.13.3</ecNumber>
    </recommendedName>
</protein>
<dbReference type="PROSITE" id="PS50110">
    <property type="entry name" value="RESPONSE_REGULATORY"/>
    <property type="match status" value="2"/>
</dbReference>
<dbReference type="Proteomes" id="UP000216101">
    <property type="component" value="Unassembled WGS sequence"/>
</dbReference>
<evidence type="ECO:0000256" key="9">
    <source>
        <dbReference type="ARBA" id="ARBA00064003"/>
    </source>
</evidence>
<dbReference type="Gene3D" id="3.30.565.10">
    <property type="entry name" value="Histidine kinase-like ATPase, C-terminal domain"/>
    <property type="match status" value="1"/>
</dbReference>
<dbReference type="Pfam" id="PF08448">
    <property type="entry name" value="PAS_4"/>
    <property type="match status" value="1"/>
</dbReference>
<dbReference type="GO" id="GO:0005524">
    <property type="term" value="F:ATP binding"/>
    <property type="evidence" value="ECO:0007669"/>
    <property type="project" value="UniProtKB-KW"/>
</dbReference>
<dbReference type="SMART" id="SM00388">
    <property type="entry name" value="HisKA"/>
    <property type="match status" value="1"/>
</dbReference>
<dbReference type="EMBL" id="NHNI01000001">
    <property type="protein sequence ID" value="OZY86442.1"/>
    <property type="molecule type" value="Genomic_DNA"/>
</dbReference>
<dbReference type="Gene3D" id="3.40.50.2300">
    <property type="match status" value="2"/>
</dbReference>
<dbReference type="CDD" id="cd16922">
    <property type="entry name" value="HATPase_EvgS-ArcB-TorS-like"/>
    <property type="match status" value="1"/>
</dbReference>
<keyword evidence="8" id="KW-0902">Two-component regulatory system</keyword>
<dbReference type="CDD" id="cd17546">
    <property type="entry name" value="REC_hyHK_CKI1_RcsC-like"/>
    <property type="match status" value="1"/>
</dbReference>
<evidence type="ECO:0000256" key="6">
    <source>
        <dbReference type="ARBA" id="ARBA00022777"/>
    </source>
</evidence>
<dbReference type="InterPro" id="IPR036890">
    <property type="entry name" value="HATPase_C_sf"/>
</dbReference>
<evidence type="ECO:0000256" key="1">
    <source>
        <dbReference type="ARBA" id="ARBA00000085"/>
    </source>
</evidence>
<keyword evidence="4" id="KW-0808">Transferase</keyword>
<evidence type="ECO:0000259" key="12">
    <source>
        <dbReference type="PROSITE" id="PS50109"/>
    </source>
</evidence>
<dbReference type="PROSITE" id="PS50113">
    <property type="entry name" value="PAC"/>
    <property type="match status" value="1"/>
</dbReference>
<evidence type="ECO:0000313" key="16">
    <source>
        <dbReference type="Proteomes" id="UP000216101"/>
    </source>
</evidence>
<dbReference type="PRINTS" id="PR00344">
    <property type="entry name" value="BCTRLSENSOR"/>
</dbReference>